<dbReference type="InterPro" id="IPR043504">
    <property type="entry name" value="Peptidase_S1_PA_chymotrypsin"/>
</dbReference>
<keyword evidence="2" id="KW-1185">Reference proteome</keyword>
<evidence type="ECO:0000313" key="2">
    <source>
        <dbReference type="Proteomes" id="UP000266673"/>
    </source>
</evidence>
<dbReference type="SUPFAM" id="SSF50494">
    <property type="entry name" value="Trypsin-like serine proteases"/>
    <property type="match status" value="1"/>
</dbReference>
<evidence type="ECO:0008006" key="3">
    <source>
        <dbReference type="Google" id="ProtNLM"/>
    </source>
</evidence>
<dbReference type="Proteomes" id="UP000266673">
    <property type="component" value="Unassembled WGS sequence"/>
</dbReference>
<comment type="caution">
    <text evidence="1">The sequence shown here is derived from an EMBL/GenBank/DDBJ whole genome shotgun (WGS) entry which is preliminary data.</text>
</comment>
<gene>
    <name evidence="1" type="ORF">C2G38_2190002</name>
</gene>
<dbReference type="OrthoDB" id="2345133at2759"/>
<dbReference type="InterPro" id="IPR009003">
    <property type="entry name" value="Peptidase_S1_PA"/>
</dbReference>
<name>A0A397V1P1_9GLOM</name>
<evidence type="ECO:0000313" key="1">
    <source>
        <dbReference type="EMBL" id="RIB16424.1"/>
    </source>
</evidence>
<sequence>MFTFRMLHADKNEPLAKLWDVDDTEIPRLLAVETTLTLVDGIIKQFINDNDFARTYIDVKANKTIINVKNPSQIPIIKNLPELEPYQDLLSFEIIRKSYAEIKYVFKNITKLIREYNATSALISPNIQLNNVVITIFNSRRNRPFINAAKQFDPVIIYAEERRSSEESIREIETVNKRGINSLLGIKTRVLGGDGFFIKILGIFCSLGFWAQKENKDYFVTAGHCFDHGLSPNEPNELDCYYAAPDKDNPSTTKIIGRSRVSCGIKVEKDGRLTGTSFASYSSTRGDSGGSVFSFSAPNHVILNGIHIGSLGGTAGFQPLKTILRKTNLQPKTALT</sequence>
<dbReference type="EMBL" id="QKWP01000677">
    <property type="protein sequence ID" value="RIB16424.1"/>
    <property type="molecule type" value="Genomic_DNA"/>
</dbReference>
<protein>
    <recommendedName>
        <fullName evidence="3">Peptidase S1 domain-containing protein</fullName>
    </recommendedName>
</protein>
<dbReference type="Gene3D" id="2.40.10.10">
    <property type="entry name" value="Trypsin-like serine proteases"/>
    <property type="match status" value="1"/>
</dbReference>
<accession>A0A397V1P1</accession>
<organism evidence="1 2">
    <name type="scientific">Gigaspora rosea</name>
    <dbReference type="NCBI Taxonomy" id="44941"/>
    <lineage>
        <taxon>Eukaryota</taxon>
        <taxon>Fungi</taxon>
        <taxon>Fungi incertae sedis</taxon>
        <taxon>Mucoromycota</taxon>
        <taxon>Glomeromycotina</taxon>
        <taxon>Glomeromycetes</taxon>
        <taxon>Diversisporales</taxon>
        <taxon>Gigasporaceae</taxon>
        <taxon>Gigaspora</taxon>
    </lineage>
</organism>
<proteinExistence type="predicted"/>
<dbReference type="AlphaFoldDB" id="A0A397V1P1"/>
<reference evidence="1 2" key="1">
    <citation type="submission" date="2018-06" db="EMBL/GenBank/DDBJ databases">
        <title>Comparative genomics reveals the genomic features of Rhizophagus irregularis, R. cerebriforme, R. diaphanum and Gigaspora rosea, and their symbiotic lifestyle signature.</title>
        <authorList>
            <person name="Morin E."/>
            <person name="San Clemente H."/>
            <person name="Chen E.C.H."/>
            <person name="De La Providencia I."/>
            <person name="Hainaut M."/>
            <person name="Kuo A."/>
            <person name="Kohler A."/>
            <person name="Murat C."/>
            <person name="Tang N."/>
            <person name="Roy S."/>
            <person name="Loubradou J."/>
            <person name="Henrissat B."/>
            <person name="Grigoriev I.V."/>
            <person name="Corradi N."/>
            <person name="Roux C."/>
            <person name="Martin F.M."/>
        </authorList>
    </citation>
    <scope>NUCLEOTIDE SEQUENCE [LARGE SCALE GENOMIC DNA]</scope>
    <source>
        <strain evidence="1 2">DAOM 194757</strain>
    </source>
</reference>